<dbReference type="Proteomes" id="UP000694044">
    <property type="component" value="Unassembled WGS sequence"/>
</dbReference>
<evidence type="ECO:0000256" key="1">
    <source>
        <dbReference type="SAM" id="MobiDB-lite"/>
    </source>
</evidence>
<reference evidence="4" key="1">
    <citation type="submission" date="2021-02" db="EMBL/GenBank/DDBJ databases">
        <authorList>
            <person name="Palmer J.M."/>
        </authorList>
    </citation>
    <scope>NUCLEOTIDE SEQUENCE</scope>
    <source>
        <strain evidence="4">SCRP734</strain>
    </source>
</reference>
<dbReference type="EMBL" id="JAGDFM010000538">
    <property type="protein sequence ID" value="KAG7377362.1"/>
    <property type="molecule type" value="Genomic_DNA"/>
</dbReference>
<dbReference type="OrthoDB" id="120842at2759"/>
<feature type="chain" id="PRO_5035820309" evidence="3">
    <location>
        <begin position="21"/>
        <end position="267"/>
    </location>
</feature>
<feature type="compositionally biased region" description="Acidic residues" evidence="1">
    <location>
        <begin position="238"/>
        <end position="253"/>
    </location>
</feature>
<comment type="caution">
    <text evidence="4">The sequence shown here is derived from an EMBL/GenBank/DDBJ whole genome shotgun (WGS) entry which is preliminary data.</text>
</comment>
<feature type="region of interest" description="Disordered" evidence="1">
    <location>
        <begin position="165"/>
        <end position="192"/>
    </location>
</feature>
<feature type="transmembrane region" description="Helical" evidence="2">
    <location>
        <begin position="110"/>
        <end position="132"/>
    </location>
</feature>
<organism evidence="4 5">
    <name type="scientific">Phytophthora pseudosyringae</name>
    <dbReference type="NCBI Taxonomy" id="221518"/>
    <lineage>
        <taxon>Eukaryota</taxon>
        <taxon>Sar</taxon>
        <taxon>Stramenopiles</taxon>
        <taxon>Oomycota</taxon>
        <taxon>Peronosporomycetes</taxon>
        <taxon>Peronosporales</taxon>
        <taxon>Peronosporaceae</taxon>
        <taxon>Phytophthora</taxon>
    </lineage>
</organism>
<name>A0A8T1V7V5_9STRA</name>
<gene>
    <name evidence="4" type="ORF">PHYPSEUDO_011759</name>
</gene>
<evidence type="ECO:0000313" key="4">
    <source>
        <dbReference type="EMBL" id="KAG7377362.1"/>
    </source>
</evidence>
<feature type="compositionally biased region" description="Gly residues" evidence="1">
    <location>
        <begin position="223"/>
        <end position="232"/>
    </location>
</feature>
<feature type="signal peptide" evidence="3">
    <location>
        <begin position="1"/>
        <end position="20"/>
    </location>
</feature>
<sequence length="267" mass="27809">MRLVMEYSLMLLLLALPALGLSPGDIGDVTTPPSGCELCASTGDCSLAFRDGPGQYCGTWMDRSSHELPCCCPLNAVCNVSPADYVCTCAYVGAMPPYHSESDLMTKVLWLWWIIGVFVVAVICGACGYFTVKQVANRGGESCMYAPPDMIVPVISPSREALYGSTGQTPALPTEPEAEEPTAVQGGGGVPAREGAAFGPAAGLLSGVVLASHPTPPDDLDVGGDGFDGGLGSLEKVEEVDEADEVESSDDVEAEEKIALLTVPTKE</sequence>
<keyword evidence="2" id="KW-0472">Membrane</keyword>
<keyword evidence="2" id="KW-1133">Transmembrane helix</keyword>
<protein>
    <submittedName>
        <fullName evidence="4">Uncharacterized protein</fullName>
    </submittedName>
</protein>
<evidence type="ECO:0000313" key="5">
    <source>
        <dbReference type="Proteomes" id="UP000694044"/>
    </source>
</evidence>
<proteinExistence type="predicted"/>
<feature type="region of interest" description="Disordered" evidence="1">
    <location>
        <begin position="209"/>
        <end position="253"/>
    </location>
</feature>
<dbReference type="AlphaFoldDB" id="A0A8T1V7V5"/>
<keyword evidence="2" id="KW-0812">Transmembrane</keyword>
<accession>A0A8T1V7V5</accession>
<keyword evidence="5" id="KW-1185">Reference proteome</keyword>
<evidence type="ECO:0000256" key="2">
    <source>
        <dbReference type="SAM" id="Phobius"/>
    </source>
</evidence>
<keyword evidence="3" id="KW-0732">Signal</keyword>
<evidence type="ECO:0000256" key="3">
    <source>
        <dbReference type="SAM" id="SignalP"/>
    </source>
</evidence>